<dbReference type="AlphaFoldDB" id="A0A4R6Z2A1"/>
<dbReference type="EMBL" id="SNZH01000004">
    <property type="protein sequence ID" value="TDR45707.1"/>
    <property type="molecule type" value="Genomic_DNA"/>
</dbReference>
<evidence type="ECO:0000313" key="3">
    <source>
        <dbReference type="Proteomes" id="UP000295293"/>
    </source>
</evidence>
<accession>A0A4R6Z2A1</accession>
<dbReference type="Proteomes" id="UP000295293">
    <property type="component" value="Unassembled WGS sequence"/>
</dbReference>
<name>A0A4R6Z2A1_9GAMM</name>
<evidence type="ECO:0000256" key="1">
    <source>
        <dbReference type="SAM" id="MobiDB-lite"/>
    </source>
</evidence>
<protein>
    <submittedName>
        <fullName evidence="2">Uncharacterized protein</fullName>
    </submittedName>
</protein>
<keyword evidence="3" id="KW-1185">Reference proteome</keyword>
<gene>
    <name evidence="2" type="ORF">DFR29_104135</name>
</gene>
<feature type="compositionally biased region" description="Polar residues" evidence="1">
    <location>
        <begin position="211"/>
        <end position="229"/>
    </location>
</feature>
<comment type="caution">
    <text evidence="2">The sequence shown here is derived from an EMBL/GenBank/DDBJ whole genome shotgun (WGS) entry which is preliminary data.</text>
</comment>
<evidence type="ECO:0000313" key="2">
    <source>
        <dbReference type="EMBL" id="TDR45707.1"/>
    </source>
</evidence>
<reference evidence="2 3" key="1">
    <citation type="submission" date="2019-03" db="EMBL/GenBank/DDBJ databases">
        <title>Genomic Encyclopedia of Type Strains, Phase IV (KMG-IV): sequencing the most valuable type-strain genomes for metagenomic binning, comparative biology and taxonomic classification.</title>
        <authorList>
            <person name="Goeker M."/>
        </authorList>
    </citation>
    <scope>NUCLEOTIDE SEQUENCE [LARGE SCALE GENOMIC DNA]</scope>
    <source>
        <strain evidence="2 3">DSM 21667</strain>
    </source>
</reference>
<organism evidence="2 3">
    <name type="scientific">Tahibacter aquaticus</name>
    <dbReference type="NCBI Taxonomy" id="520092"/>
    <lineage>
        <taxon>Bacteria</taxon>
        <taxon>Pseudomonadati</taxon>
        <taxon>Pseudomonadota</taxon>
        <taxon>Gammaproteobacteria</taxon>
        <taxon>Lysobacterales</taxon>
        <taxon>Rhodanobacteraceae</taxon>
        <taxon>Tahibacter</taxon>
    </lineage>
</organism>
<proteinExistence type="predicted"/>
<sequence>MNFIKKLNCTHNLAGNCEYRKITERREPKRAHKPPACNPLPVDLARADEQHAVHSGGSGAPNTSSPPLLRERHETGIFVFVGALPDRLRPPCGSVDFCFNQNPRVDAMNAPPPPSPPASLVGFPIELGDMSLQQIYLALFCQSRGIMDEAKDVPATEWSIYRDRSVALERKAADVAQVMARFGDMNVACFRRIRPLNLSAFETNRLNPSGTALSTTVRGGSARSPENGNLHQLAPHPQLLLRRNRIRSVVELDLALNDDTVHPTIYAGRSSFRLRAFEQPEHSGPLGR</sequence>
<feature type="region of interest" description="Disordered" evidence="1">
    <location>
        <begin position="211"/>
        <end position="232"/>
    </location>
</feature>